<evidence type="ECO:0000256" key="4">
    <source>
        <dbReference type="ARBA" id="ARBA00023002"/>
    </source>
</evidence>
<dbReference type="Pfam" id="PF08534">
    <property type="entry name" value="Redoxin"/>
    <property type="match status" value="1"/>
</dbReference>
<dbReference type="VEuPathDB" id="FungiDB:DIURU_004788"/>
<evidence type="ECO:0000256" key="1">
    <source>
        <dbReference type="ARBA" id="ARBA00010505"/>
    </source>
</evidence>
<dbReference type="GO" id="GO:0005777">
    <property type="term" value="C:peroxisome"/>
    <property type="evidence" value="ECO:0007669"/>
    <property type="project" value="TreeGrafter"/>
</dbReference>
<feature type="active site" description="Cysteine sulfenic acid (-SOH) intermediate" evidence="6">
    <location>
        <position position="62"/>
    </location>
</feature>
<dbReference type="OrthoDB" id="1882547at2759"/>
<dbReference type="InterPro" id="IPR036249">
    <property type="entry name" value="Thioredoxin-like_sf"/>
</dbReference>
<evidence type="ECO:0000256" key="6">
    <source>
        <dbReference type="PIRSR" id="PIRSR637944-1"/>
    </source>
</evidence>
<dbReference type="GO" id="GO:0045454">
    <property type="term" value="P:cell redox homeostasis"/>
    <property type="evidence" value="ECO:0007669"/>
    <property type="project" value="TreeGrafter"/>
</dbReference>
<keyword evidence="3 7" id="KW-0049">Antioxidant</keyword>
<name>A0A642UM51_DIURU</name>
<comment type="similarity">
    <text evidence="1 7">Belongs to the peroxiredoxin family. Prx5 subfamily.</text>
</comment>
<keyword evidence="5 7" id="KW-0676">Redox-active center</keyword>
<dbReference type="PANTHER" id="PTHR10430:SF39">
    <property type="entry name" value="PEROXISOMAL MEMBRANE ASSOCIATED PROTEIN 20"/>
    <property type="match status" value="1"/>
</dbReference>
<organism evidence="9 10">
    <name type="scientific">Diutina rugosa</name>
    <name type="common">Yeast</name>
    <name type="synonym">Candida rugosa</name>
    <dbReference type="NCBI Taxonomy" id="5481"/>
    <lineage>
        <taxon>Eukaryota</taxon>
        <taxon>Fungi</taxon>
        <taxon>Dikarya</taxon>
        <taxon>Ascomycota</taxon>
        <taxon>Saccharomycotina</taxon>
        <taxon>Pichiomycetes</taxon>
        <taxon>Debaryomycetaceae</taxon>
        <taxon>Diutina</taxon>
    </lineage>
</organism>
<comment type="function">
    <text evidence="7">Thiol-specific peroxidase that catalyzes the reduction of hydrogen peroxide and organic hydroperoxides to water and alcohols, respectively. Plays a role in cell protection against oxidative stress by detoxifying peroxides.</text>
</comment>
<gene>
    <name evidence="9" type="ORF">DIURU_004788</name>
</gene>
<proteinExistence type="inferred from homology"/>
<dbReference type="OMA" id="SAWGKQH"/>
<sequence length="174" mass="18803">MFRSVSRSAAPKQFVRYVSKGQEVPKVNLFKDSPGNEFNLADAVKNGKNVIVGVPGAFSPACSANHVPGYIKAAKDFKNKGYDGIYVVAVNDPFVTKAWADDLGANGDVQILSDPKGEFSKAFDALFDASKFFGNSRSKRYAALIQDGKVKDVFEEPDNVSLKESDASNVVKNA</sequence>
<dbReference type="FunFam" id="3.40.30.10:FF:000159">
    <property type="entry name" value="Peroxiredoxin"/>
    <property type="match status" value="1"/>
</dbReference>
<evidence type="ECO:0000256" key="2">
    <source>
        <dbReference type="ARBA" id="ARBA00022559"/>
    </source>
</evidence>
<dbReference type="PROSITE" id="PS51352">
    <property type="entry name" value="THIOREDOXIN_2"/>
    <property type="match status" value="1"/>
</dbReference>
<protein>
    <recommendedName>
        <fullName evidence="8">Thioredoxin domain-containing protein</fullName>
    </recommendedName>
</protein>
<keyword evidence="4 7" id="KW-0560">Oxidoreductase</keyword>
<dbReference type="SUPFAM" id="SSF52833">
    <property type="entry name" value="Thioredoxin-like"/>
    <property type="match status" value="1"/>
</dbReference>
<dbReference type="RefSeq" id="XP_034010192.1">
    <property type="nucleotide sequence ID" value="XM_034157699.1"/>
</dbReference>
<evidence type="ECO:0000256" key="5">
    <source>
        <dbReference type="ARBA" id="ARBA00023284"/>
    </source>
</evidence>
<dbReference type="PANTHER" id="PTHR10430">
    <property type="entry name" value="PEROXIREDOXIN"/>
    <property type="match status" value="1"/>
</dbReference>
<keyword evidence="10" id="KW-1185">Reference proteome</keyword>
<dbReference type="EMBL" id="SWFT01000149">
    <property type="protein sequence ID" value="KAA8897935.1"/>
    <property type="molecule type" value="Genomic_DNA"/>
</dbReference>
<evidence type="ECO:0000313" key="10">
    <source>
        <dbReference type="Proteomes" id="UP000449547"/>
    </source>
</evidence>
<dbReference type="InterPro" id="IPR013740">
    <property type="entry name" value="Redoxin"/>
</dbReference>
<feature type="domain" description="Thioredoxin" evidence="8">
    <location>
        <begin position="18"/>
        <end position="174"/>
    </location>
</feature>
<evidence type="ECO:0000313" key="9">
    <source>
        <dbReference type="EMBL" id="KAA8897935.1"/>
    </source>
</evidence>
<keyword evidence="2 7" id="KW-0575">Peroxidase</keyword>
<evidence type="ECO:0000256" key="7">
    <source>
        <dbReference type="RuleBase" id="RU366011"/>
    </source>
</evidence>
<accession>A0A642UM51</accession>
<dbReference type="GO" id="GO:0042744">
    <property type="term" value="P:hydrogen peroxide catabolic process"/>
    <property type="evidence" value="ECO:0007669"/>
    <property type="project" value="TreeGrafter"/>
</dbReference>
<dbReference type="GO" id="GO:0008379">
    <property type="term" value="F:thioredoxin peroxidase activity"/>
    <property type="evidence" value="ECO:0007669"/>
    <property type="project" value="InterPro"/>
</dbReference>
<dbReference type="GeneID" id="54783439"/>
<dbReference type="InterPro" id="IPR013766">
    <property type="entry name" value="Thioredoxin_domain"/>
</dbReference>
<dbReference type="GO" id="GO:0005829">
    <property type="term" value="C:cytosol"/>
    <property type="evidence" value="ECO:0007669"/>
    <property type="project" value="TreeGrafter"/>
</dbReference>
<dbReference type="GO" id="GO:0005739">
    <property type="term" value="C:mitochondrion"/>
    <property type="evidence" value="ECO:0007669"/>
    <property type="project" value="TreeGrafter"/>
</dbReference>
<dbReference type="Proteomes" id="UP000449547">
    <property type="component" value="Unassembled WGS sequence"/>
</dbReference>
<evidence type="ECO:0000256" key="3">
    <source>
        <dbReference type="ARBA" id="ARBA00022862"/>
    </source>
</evidence>
<dbReference type="Gene3D" id="3.40.30.10">
    <property type="entry name" value="Glutaredoxin"/>
    <property type="match status" value="1"/>
</dbReference>
<comment type="caution">
    <text evidence="9">The sequence shown here is derived from an EMBL/GenBank/DDBJ whole genome shotgun (WGS) entry which is preliminary data.</text>
</comment>
<dbReference type="AlphaFoldDB" id="A0A642UM51"/>
<dbReference type="InterPro" id="IPR037944">
    <property type="entry name" value="PRX5-like"/>
</dbReference>
<dbReference type="CDD" id="cd03013">
    <property type="entry name" value="PRX5_like"/>
    <property type="match status" value="1"/>
</dbReference>
<reference evidence="9 10" key="1">
    <citation type="submission" date="2019-07" db="EMBL/GenBank/DDBJ databases">
        <title>Genome assembly of two rare yeast pathogens: Diutina rugosa and Trichomonascus ciferrii.</title>
        <authorList>
            <person name="Mixao V."/>
            <person name="Saus E."/>
            <person name="Hansen A."/>
            <person name="Lass-Flor C."/>
            <person name="Gabaldon T."/>
        </authorList>
    </citation>
    <scope>NUCLEOTIDE SEQUENCE [LARGE SCALE GENOMIC DNA]</scope>
    <source>
        <strain evidence="9 10">CBS 613</strain>
    </source>
</reference>
<evidence type="ECO:0000259" key="8">
    <source>
        <dbReference type="PROSITE" id="PS51352"/>
    </source>
</evidence>
<dbReference type="GO" id="GO:0034599">
    <property type="term" value="P:cellular response to oxidative stress"/>
    <property type="evidence" value="ECO:0007669"/>
    <property type="project" value="InterPro"/>
</dbReference>